<accession>W2RWH4</accession>
<dbReference type="AlphaFoldDB" id="W2RWH4"/>
<sequence length="275" mass="30767">MPMQQLVDVRLWLDGQLAKELPGPVTDKDDDNVLTRYVEIKAGQHNGSRRAWDGERSHWAHFNYTFGAFGASENDQMPKGLGLEQVSRIGSIRVAFYRARRVKTEPWLDNGTLPQVLDEVPEKAVKGSEIKANTKHGKALEFIFLYRTRKASEALQNLGIIERSPSPLPDPLLRAERAEAVAEDAWRRIKDLEVQLHGGVIPSTATIKADPDSYHGRNHAVSAIKQESAMRVAIMPLNTTSAERKHPEFAIDDDEILEVAPPAKKPRVVIDLTND</sequence>
<dbReference type="Pfam" id="PF25534">
    <property type="entry name" value="DUF7918"/>
    <property type="match status" value="1"/>
</dbReference>
<dbReference type="STRING" id="1220924.W2RWH4"/>
<dbReference type="EMBL" id="KB822720">
    <property type="protein sequence ID" value="ETN40670.1"/>
    <property type="molecule type" value="Genomic_DNA"/>
</dbReference>
<evidence type="ECO:0000313" key="2">
    <source>
        <dbReference type="EMBL" id="ETN40670.1"/>
    </source>
</evidence>
<name>W2RWH4_CYPE1</name>
<dbReference type="OrthoDB" id="3364132at2759"/>
<dbReference type="GeneID" id="19972288"/>
<gene>
    <name evidence="2" type="ORF">HMPREF1541_04949</name>
</gene>
<dbReference type="eggNOG" id="ENOG502RAN0">
    <property type="taxonomic scope" value="Eukaryota"/>
</dbReference>
<proteinExistence type="predicted"/>
<evidence type="ECO:0000259" key="1">
    <source>
        <dbReference type="Pfam" id="PF25534"/>
    </source>
</evidence>
<dbReference type="VEuPathDB" id="FungiDB:HMPREF1541_04949"/>
<evidence type="ECO:0000313" key="3">
    <source>
        <dbReference type="Proteomes" id="UP000030752"/>
    </source>
</evidence>
<keyword evidence="3" id="KW-1185">Reference proteome</keyword>
<reference evidence="2 3" key="1">
    <citation type="submission" date="2013-03" db="EMBL/GenBank/DDBJ databases">
        <title>The Genome Sequence of Phialophora europaea CBS 101466.</title>
        <authorList>
            <consortium name="The Broad Institute Genomics Platform"/>
            <person name="Cuomo C."/>
            <person name="de Hoog S."/>
            <person name="Gorbushina A."/>
            <person name="Walker B."/>
            <person name="Young S.K."/>
            <person name="Zeng Q."/>
            <person name="Gargeya S."/>
            <person name="Fitzgerald M."/>
            <person name="Haas B."/>
            <person name="Abouelleil A."/>
            <person name="Allen A.W."/>
            <person name="Alvarado L."/>
            <person name="Arachchi H.M."/>
            <person name="Berlin A.M."/>
            <person name="Chapman S.B."/>
            <person name="Gainer-Dewar J."/>
            <person name="Goldberg J."/>
            <person name="Griggs A."/>
            <person name="Gujja S."/>
            <person name="Hansen M."/>
            <person name="Howarth C."/>
            <person name="Imamovic A."/>
            <person name="Ireland A."/>
            <person name="Larimer J."/>
            <person name="McCowan C."/>
            <person name="Murphy C."/>
            <person name="Pearson M."/>
            <person name="Poon T.W."/>
            <person name="Priest M."/>
            <person name="Roberts A."/>
            <person name="Saif S."/>
            <person name="Shea T."/>
            <person name="Sisk P."/>
            <person name="Sykes S."/>
            <person name="Wortman J."/>
            <person name="Nusbaum C."/>
            <person name="Birren B."/>
        </authorList>
    </citation>
    <scope>NUCLEOTIDE SEQUENCE [LARGE SCALE GENOMIC DNA]</scope>
    <source>
        <strain evidence="2 3">CBS 101466</strain>
    </source>
</reference>
<dbReference type="RefSeq" id="XP_008717513.1">
    <property type="nucleotide sequence ID" value="XM_008719291.1"/>
</dbReference>
<protein>
    <recommendedName>
        <fullName evidence="1">DUF7918 domain-containing protein</fullName>
    </recommendedName>
</protein>
<dbReference type="HOGENOM" id="CLU_049200_0_0_1"/>
<dbReference type="Proteomes" id="UP000030752">
    <property type="component" value="Unassembled WGS sequence"/>
</dbReference>
<dbReference type="InterPro" id="IPR057678">
    <property type="entry name" value="DUF7918"/>
</dbReference>
<feature type="domain" description="DUF7918" evidence="1">
    <location>
        <begin position="50"/>
        <end position="138"/>
    </location>
</feature>
<dbReference type="InParanoid" id="W2RWH4"/>
<organism evidence="2 3">
    <name type="scientific">Cyphellophora europaea (strain CBS 101466)</name>
    <name type="common">Phialophora europaea</name>
    <dbReference type="NCBI Taxonomy" id="1220924"/>
    <lineage>
        <taxon>Eukaryota</taxon>
        <taxon>Fungi</taxon>
        <taxon>Dikarya</taxon>
        <taxon>Ascomycota</taxon>
        <taxon>Pezizomycotina</taxon>
        <taxon>Eurotiomycetes</taxon>
        <taxon>Chaetothyriomycetidae</taxon>
        <taxon>Chaetothyriales</taxon>
        <taxon>Cyphellophoraceae</taxon>
        <taxon>Cyphellophora</taxon>
    </lineage>
</organism>